<protein>
    <submittedName>
        <fullName evidence="3">Uncharacterized protein</fullName>
    </submittedName>
</protein>
<organism evidence="3 4">
    <name type="scientific">Meganyctiphanes norvegica</name>
    <name type="common">Northern krill</name>
    <name type="synonym">Thysanopoda norvegica</name>
    <dbReference type="NCBI Taxonomy" id="48144"/>
    <lineage>
        <taxon>Eukaryota</taxon>
        <taxon>Metazoa</taxon>
        <taxon>Ecdysozoa</taxon>
        <taxon>Arthropoda</taxon>
        <taxon>Crustacea</taxon>
        <taxon>Multicrustacea</taxon>
        <taxon>Malacostraca</taxon>
        <taxon>Eumalacostraca</taxon>
        <taxon>Eucarida</taxon>
        <taxon>Euphausiacea</taxon>
        <taxon>Euphausiidae</taxon>
        <taxon>Meganyctiphanes</taxon>
    </lineage>
</organism>
<accession>A0AAV2PHE9</accession>
<gene>
    <name evidence="3" type="ORF">MNOR_LOCUS293</name>
</gene>
<comment type="caution">
    <text evidence="3">The sequence shown here is derived from an EMBL/GenBank/DDBJ whole genome shotgun (WGS) entry which is preliminary data.</text>
</comment>
<proteinExistence type="predicted"/>
<feature type="compositionally biased region" description="Polar residues" evidence="1">
    <location>
        <begin position="170"/>
        <end position="189"/>
    </location>
</feature>
<feature type="region of interest" description="Disordered" evidence="1">
    <location>
        <begin position="160"/>
        <end position="189"/>
    </location>
</feature>
<dbReference type="EMBL" id="CAXKWB010000059">
    <property type="protein sequence ID" value="CAL4058849.1"/>
    <property type="molecule type" value="Genomic_DNA"/>
</dbReference>
<sequence length="224" mass="24804">MSHLVFFLVIFAVLPWYISGKKCGDNGQCRFECHSGEKTTSGACFRIHRCCEPTATENPQTDLHDSELVFNDPDYVSETVLGDPDVPNGRLAAAMNDGVYGIETYKSILNTLFQQHVKEMLVEPSVKESLLSKIEEQETTPILHKPRTYEKAYDDVHNGSGKEVFEDLTGSDSNPNYANETSNETLDNNSLRPSSRLAFMKPLLAVLQVVGPMILEALLGDSTG</sequence>
<dbReference type="AlphaFoldDB" id="A0AAV2PHE9"/>
<reference evidence="3 4" key="1">
    <citation type="submission" date="2024-05" db="EMBL/GenBank/DDBJ databases">
        <authorList>
            <person name="Wallberg A."/>
        </authorList>
    </citation>
    <scope>NUCLEOTIDE SEQUENCE [LARGE SCALE GENOMIC DNA]</scope>
</reference>
<evidence type="ECO:0000256" key="1">
    <source>
        <dbReference type="SAM" id="MobiDB-lite"/>
    </source>
</evidence>
<feature type="signal peptide" evidence="2">
    <location>
        <begin position="1"/>
        <end position="20"/>
    </location>
</feature>
<name>A0AAV2PHE9_MEGNR</name>
<evidence type="ECO:0000256" key="2">
    <source>
        <dbReference type="SAM" id="SignalP"/>
    </source>
</evidence>
<feature type="chain" id="PRO_5043864439" evidence="2">
    <location>
        <begin position="21"/>
        <end position="224"/>
    </location>
</feature>
<dbReference type="Proteomes" id="UP001497623">
    <property type="component" value="Unassembled WGS sequence"/>
</dbReference>
<evidence type="ECO:0000313" key="4">
    <source>
        <dbReference type="Proteomes" id="UP001497623"/>
    </source>
</evidence>
<keyword evidence="2" id="KW-0732">Signal</keyword>
<keyword evidence="4" id="KW-1185">Reference proteome</keyword>
<evidence type="ECO:0000313" key="3">
    <source>
        <dbReference type="EMBL" id="CAL4058849.1"/>
    </source>
</evidence>